<sequence>MRILVALLVLMLLPAPAKAGAWPRDQGTWFVSSDMRLSWPQDLTTWTSAKPVSQYYTIYAEYGLTQDLTLGLDLGRSVSGAGKMVAFLRMPLPTPLKQTKLALELGIGRIEGRPVIRPGLSVGRAIQLFGTQGWIAADGVAEIAPLDQRSDLKLDLTYGVTLESGTKIMLQFQSGRPTGFAPFARLAPSVALPFGRNRMAEIGVTYGLRGDDTFGIKMGIWQTF</sequence>
<dbReference type="RefSeq" id="WP_089273605.1">
    <property type="nucleotide sequence ID" value="NZ_FZNN01000030.1"/>
</dbReference>
<gene>
    <name evidence="2" type="ORF">SAMN06265370_1309</name>
</gene>
<dbReference type="AlphaFoldDB" id="A0A238ZEY5"/>
<evidence type="ECO:0000313" key="2">
    <source>
        <dbReference type="EMBL" id="SNR81699.1"/>
    </source>
</evidence>
<dbReference type="EMBL" id="FZNN01000030">
    <property type="protein sequence ID" value="SNR81699.1"/>
    <property type="molecule type" value="Genomic_DNA"/>
</dbReference>
<keyword evidence="3" id="KW-1185">Reference proteome</keyword>
<protein>
    <recommendedName>
        <fullName evidence="4">MetA-pathway of phenol degradation</fullName>
    </recommendedName>
</protein>
<dbReference type="Proteomes" id="UP000198417">
    <property type="component" value="Unassembled WGS sequence"/>
</dbReference>
<organism evidence="2 3">
    <name type="scientific">Puniceibacterium sediminis</name>
    <dbReference type="NCBI Taxonomy" id="1608407"/>
    <lineage>
        <taxon>Bacteria</taxon>
        <taxon>Pseudomonadati</taxon>
        <taxon>Pseudomonadota</taxon>
        <taxon>Alphaproteobacteria</taxon>
        <taxon>Rhodobacterales</taxon>
        <taxon>Paracoccaceae</taxon>
        <taxon>Puniceibacterium</taxon>
    </lineage>
</organism>
<name>A0A238ZEY5_9RHOB</name>
<feature type="chain" id="PRO_5013031664" description="MetA-pathway of phenol degradation" evidence="1">
    <location>
        <begin position="20"/>
        <end position="224"/>
    </location>
</feature>
<evidence type="ECO:0000256" key="1">
    <source>
        <dbReference type="SAM" id="SignalP"/>
    </source>
</evidence>
<proteinExistence type="predicted"/>
<keyword evidence="1" id="KW-0732">Signal</keyword>
<evidence type="ECO:0000313" key="3">
    <source>
        <dbReference type="Proteomes" id="UP000198417"/>
    </source>
</evidence>
<dbReference type="OrthoDB" id="7857490at2"/>
<reference evidence="2 3" key="1">
    <citation type="submission" date="2017-06" db="EMBL/GenBank/DDBJ databases">
        <authorList>
            <person name="Kim H.J."/>
            <person name="Triplett B.A."/>
        </authorList>
    </citation>
    <scope>NUCLEOTIDE SEQUENCE [LARGE SCALE GENOMIC DNA]</scope>
    <source>
        <strain evidence="2 3">DSM 29052</strain>
    </source>
</reference>
<feature type="signal peptide" evidence="1">
    <location>
        <begin position="1"/>
        <end position="19"/>
    </location>
</feature>
<accession>A0A238ZEY5</accession>
<evidence type="ECO:0008006" key="4">
    <source>
        <dbReference type="Google" id="ProtNLM"/>
    </source>
</evidence>